<dbReference type="EnsemblPlants" id="OBART03G26270.1">
    <property type="protein sequence ID" value="OBART03G26270.1"/>
    <property type="gene ID" value="OBART03G26270"/>
</dbReference>
<feature type="region of interest" description="Disordered" evidence="1">
    <location>
        <begin position="1"/>
        <end position="41"/>
    </location>
</feature>
<dbReference type="PaxDb" id="65489-OBART03G26270.1"/>
<evidence type="ECO:0000313" key="2">
    <source>
        <dbReference type="EnsemblPlants" id="OBART03G26270.1"/>
    </source>
</evidence>
<name>A0A0D3FLC3_9ORYZ</name>
<evidence type="ECO:0000313" key="3">
    <source>
        <dbReference type="Proteomes" id="UP000026960"/>
    </source>
</evidence>
<feature type="compositionally biased region" description="Basic and acidic residues" evidence="1">
    <location>
        <begin position="28"/>
        <end position="41"/>
    </location>
</feature>
<sequence>MAVANQEAMPPRTGNIATANPGCPNWEGAKEVEDTPNKWAPSEEGREKCLLKSYRFVMITTNQLPLYHTTIAFLSEMNIRINLDGQCKINITKIDQDASAEK</sequence>
<dbReference type="HOGENOM" id="CLU_2281724_0_0_1"/>
<reference evidence="2" key="1">
    <citation type="journal article" date="2009" name="Rice">
        <title>De Novo Next Generation Sequencing of Plant Genomes.</title>
        <authorList>
            <person name="Rounsley S."/>
            <person name="Marri P.R."/>
            <person name="Yu Y."/>
            <person name="He R."/>
            <person name="Sisneros N."/>
            <person name="Goicoechea J.L."/>
            <person name="Lee S.J."/>
            <person name="Angelova A."/>
            <person name="Kudrna D."/>
            <person name="Luo M."/>
            <person name="Affourtit J."/>
            <person name="Desany B."/>
            <person name="Knight J."/>
            <person name="Niazi F."/>
            <person name="Egholm M."/>
            <person name="Wing R.A."/>
        </authorList>
    </citation>
    <scope>NUCLEOTIDE SEQUENCE [LARGE SCALE GENOMIC DNA]</scope>
    <source>
        <strain evidence="2">cv. IRGC 105608</strain>
    </source>
</reference>
<dbReference type="Gramene" id="OBART03G26270.1">
    <property type="protein sequence ID" value="OBART03G26270.1"/>
    <property type="gene ID" value="OBART03G26270"/>
</dbReference>
<evidence type="ECO:0000256" key="1">
    <source>
        <dbReference type="SAM" id="MobiDB-lite"/>
    </source>
</evidence>
<organism evidence="2">
    <name type="scientific">Oryza barthii</name>
    <dbReference type="NCBI Taxonomy" id="65489"/>
    <lineage>
        <taxon>Eukaryota</taxon>
        <taxon>Viridiplantae</taxon>
        <taxon>Streptophyta</taxon>
        <taxon>Embryophyta</taxon>
        <taxon>Tracheophyta</taxon>
        <taxon>Spermatophyta</taxon>
        <taxon>Magnoliopsida</taxon>
        <taxon>Liliopsida</taxon>
        <taxon>Poales</taxon>
        <taxon>Poaceae</taxon>
        <taxon>BOP clade</taxon>
        <taxon>Oryzoideae</taxon>
        <taxon>Oryzeae</taxon>
        <taxon>Oryzinae</taxon>
        <taxon>Oryza</taxon>
    </lineage>
</organism>
<proteinExistence type="predicted"/>
<dbReference type="AlphaFoldDB" id="A0A0D3FLC3"/>
<accession>A0A0D3FLC3</accession>
<dbReference type="Proteomes" id="UP000026960">
    <property type="component" value="Chromosome 3"/>
</dbReference>
<keyword evidence="3" id="KW-1185">Reference proteome</keyword>
<reference evidence="2" key="2">
    <citation type="submission" date="2015-03" db="UniProtKB">
        <authorList>
            <consortium name="EnsemblPlants"/>
        </authorList>
    </citation>
    <scope>IDENTIFICATION</scope>
</reference>
<protein>
    <submittedName>
        <fullName evidence="2">Uncharacterized protein</fullName>
    </submittedName>
</protein>